<proteinExistence type="predicted"/>
<organism evidence="1 2">
    <name type="scientific">Escherichia phage St11Ph5</name>
    <dbReference type="NCBI Taxonomy" id="2047765"/>
    <lineage>
        <taxon>Viruses</taxon>
        <taxon>Duplodnaviria</taxon>
        <taxon>Heunggongvirae</taxon>
        <taxon>Uroviricota</taxon>
        <taxon>Caudoviricetes</taxon>
        <taxon>Schitoviridae</taxon>
        <taxon>Enquatrovirinae</taxon>
        <taxon>Gamaleyavirus</taxon>
        <taxon>Gamaleyavirus St11ph5</taxon>
    </lineage>
</organism>
<dbReference type="EMBL" id="MG208881">
    <property type="protein sequence ID" value="ATS92491.1"/>
    <property type="molecule type" value="Genomic_DNA"/>
</dbReference>
<dbReference type="Proteomes" id="UP000240794">
    <property type="component" value="Segment"/>
</dbReference>
<evidence type="ECO:0000313" key="2">
    <source>
        <dbReference type="Proteomes" id="UP000240794"/>
    </source>
</evidence>
<evidence type="ECO:0000313" key="1">
    <source>
        <dbReference type="EMBL" id="ATS92491.1"/>
    </source>
</evidence>
<accession>A0A2D2W2X2</accession>
<sequence>MNIHNLHLVEKLYEEYNDNRQQLASLKKSPHMVKVSFNGTDLGPQARTRILPELLSFYQKRIAVLEKRFEHLCVDLSPLPDEGEDE</sequence>
<reference evidence="1 2" key="1">
    <citation type="submission" date="2017-10" db="EMBL/GenBank/DDBJ databases">
        <title>St11Ph5, a novel member of G7CVirus Podoviridae family.</title>
        <authorList>
            <person name="Kulikov E.E."/>
            <person name="Golomidova A.K."/>
            <person name="Letarov A.V."/>
            <person name="Babenko V.V."/>
            <person name="Kostryukova E.S."/>
        </authorList>
    </citation>
    <scope>NUCLEOTIDE SEQUENCE [LARGE SCALE GENOMIC DNA]</scope>
</reference>
<name>A0A2D2W2X2_9CAUD</name>
<keyword evidence="2" id="KW-1185">Reference proteome</keyword>
<gene>
    <name evidence="1" type="ORF">St11Ph5_00028</name>
</gene>
<protein>
    <submittedName>
        <fullName evidence="1">Uncharacterized protein</fullName>
    </submittedName>
</protein>